<geneLocation type="plasmid" evidence="1 2">
    <name>pDAETH-1</name>
</geneLocation>
<evidence type="ECO:0000313" key="2">
    <source>
        <dbReference type="Proteomes" id="UP001064971"/>
    </source>
</evidence>
<keyword evidence="1" id="KW-0614">Plasmid</keyword>
<dbReference type="RefSeq" id="WP_264777622.1">
    <property type="nucleotide sequence ID" value="NZ_AP026561.1"/>
</dbReference>
<dbReference type="Proteomes" id="UP001064971">
    <property type="component" value="Plasmid pDAETH-1"/>
</dbReference>
<reference evidence="1" key="1">
    <citation type="submission" date="2022-07" db="EMBL/GenBank/DDBJ databases">
        <title>Complete Genome Sequence of the Radioresistant Bacterium Deinococcus aetherius ST0316, Isolated from the Air Dust collected in Lower Stratosphere above Japan.</title>
        <authorList>
            <person name="Satoh K."/>
            <person name="Hagiwara K."/>
            <person name="Katsumata K."/>
            <person name="Kubo A."/>
            <person name="Yokobori S."/>
            <person name="Yamagishi A."/>
            <person name="Oono Y."/>
            <person name="Narumi I."/>
        </authorList>
    </citation>
    <scope>NUCLEOTIDE SEQUENCE</scope>
    <source>
        <strain evidence="1">ST0316</strain>
        <plasmid evidence="1">pDAETH-1</plasmid>
    </source>
</reference>
<dbReference type="Pfam" id="PF13604">
    <property type="entry name" value="AAA_30"/>
    <property type="match status" value="1"/>
</dbReference>
<dbReference type="SUPFAM" id="SSF52540">
    <property type="entry name" value="P-loop containing nucleoside triphosphate hydrolases"/>
    <property type="match status" value="1"/>
</dbReference>
<sequence>MVETEREHTGGKWTGEHPWALLGQLTAQAWARVARALTRFTREQLAVVDAVVNTGDNLIVESTAGSGKSTLLEALTDVLPRPSRIGVFAYNRTIARELRKRLAKDLTCATLHAHGRAIIEEHSPRDLVTPEHKRKNITDAYLKRLGLYSKGTAKMLCALLVLTMTHLTPPRAEEIAALTLRHEFEFRPL</sequence>
<evidence type="ECO:0000313" key="1">
    <source>
        <dbReference type="EMBL" id="BDP43776.1"/>
    </source>
</evidence>
<organism evidence="1 2">
    <name type="scientific">Deinococcus aetherius</name>
    <dbReference type="NCBI Taxonomy" id="200252"/>
    <lineage>
        <taxon>Bacteria</taxon>
        <taxon>Thermotogati</taxon>
        <taxon>Deinococcota</taxon>
        <taxon>Deinococci</taxon>
        <taxon>Deinococcales</taxon>
        <taxon>Deinococcaceae</taxon>
        <taxon>Deinococcus</taxon>
    </lineage>
</organism>
<accession>A0ABN6RN76</accession>
<name>A0ABN6RN76_9DEIO</name>
<dbReference type="EMBL" id="AP026561">
    <property type="protein sequence ID" value="BDP43776.1"/>
    <property type="molecule type" value="Genomic_DNA"/>
</dbReference>
<proteinExistence type="predicted"/>
<keyword evidence="2" id="KW-1185">Reference proteome</keyword>
<dbReference type="Gene3D" id="3.40.50.300">
    <property type="entry name" value="P-loop containing nucleotide triphosphate hydrolases"/>
    <property type="match status" value="1"/>
</dbReference>
<gene>
    <name evidence="1" type="ORF">DAETH_37450</name>
</gene>
<protein>
    <submittedName>
        <fullName evidence="1">Uncharacterized protein</fullName>
    </submittedName>
</protein>
<dbReference type="InterPro" id="IPR027417">
    <property type="entry name" value="P-loop_NTPase"/>
</dbReference>